<sequence length="91" mass="10667">MPRSCQAFLRVQGGHVRHYEVSLVNDLRLIRGKTHTIHLSRNANSKISKKRKAIEDGRYRRTFSLLSVIMEQEWLRLGLLEMMLRGQCFLA</sequence>
<protein>
    <submittedName>
        <fullName evidence="1">Uncharacterized protein</fullName>
    </submittedName>
</protein>
<dbReference type="Proteomes" id="UP000325577">
    <property type="component" value="Linkage Group LG7"/>
</dbReference>
<gene>
    <name evidence="1" type="ORF">F0562_016329</name>
</gene>
<dbReference type="EMBL" id="CM018050">
    <property type="protein sequence ID" value="KAA8518897.1"/>
    <property type="molecule type" value="Genomic_DNA"/>
</dbReference>
<evidence type="ECO:0000313" key="2">
    <source>
        <dbReference type="Proteomes" id="UP000325577"/>
    </source>
</evidence>
<keyword evidence="2" id="KW-1185">Reference proteome</keyword>
<accession>A0A5J4ZP22</accession>
<evidence type="ECO:0000313" key="1">
    <source>
        <dbReference type="EMBL" id="KAA8518897.1"/>
    </source>
</evidence>
<organism evidence="1 2">
    <name type="scientific">Nyssa sinensis</name>
    <dbReference type="NCBI Taxonomy" id="561372"/>
    <lineage>
        <taxon>Eukaryota</taxon>
        <taxon>Viridiplantae</taxon>
        <taxon>Streptophyta</taxon>
        <taxon>Embryophyta</taxon>
        <taxon>Tracheophyta</taxon>
        <taxon>Spermatophyta</taxon>
        <taxon>Magnoliopsida</taxon>
        <taxon>eudicotyledons</taxon>
        <taxon>Gunneridae</taxon>
        <taxon>Pentapetalae</taxon>
        <taxon>asterids</taxon>
        <taxon>Cornales</taxon>
        <taxon>Nyssaceae</taxon>
        <taxon>Nyssa</taxon>
    </lineage>
</organism>
<name>A0A5J4ZP22_9ASTE</name>
<proteinExistence type="predicted"/>
<reference evidence="1 2" key="1">
    <citation type="submission" date="2019-09" db="EMBL/GenBank/DDBJ databases">
        <title>A chromosome-level genome assembly of the Chinese tupelo Nyssa sinensis.</title>
        <authorList>
            <person name="Yang X."/>
            <person name="Kang M."/>
            <person name="Yang Y."/>
            <person name="Xiong H."/>
            <person name="Wang M."/>
            <person name="Zhang Z."/>
            <person name="Wang Z."/>
            <person name="Wu H."/>
            <person name="Ma T."/>
            <person name="Liu J."/>
            <person name="Xi Z."/>
        </authorList>
    </citation>
    <scope>NUCLEOTIDE SEQUENCE [LARGE SCALE GENOMIC DNA]</scope>
    <source>
        <strain evidence="1">J267</strain>
        <tissue evidence="1">Leaf</tissue>
    </source>
</reference>
<dbReference type="AlphaFoldDB" id="A0A5J4ZP22"/>